<organism evidence="1 2">
    <name type="scientific">Dendrobium chrysotoxum</name>
    <name type="common">Orchid</name>
    <dbReference type="NCBI Taxonomy" id="161865"/>
    <lineage>
        <taxon>Eukaryota</taxon>
        <taxon>Viridiplantae</taxon>
        <taxon>Streptophyta</taxon>
        <taxon>Embryophyta</taxon>
        <taxon>Tracheophyta</taxon>
        <taxon>Spermatophyta</taxon>
        <taxon>Magnoliopsida</taxon>
        <taxon>Liliopsida</taxon>
        <taxon>Asparagales</taxon>
        <taxon>Orchidaceae</taxon>
        <taxon>Epidendroideae</taxon>
        <taxon>Malaxideae</taxon>
        <taxon>Dendrobiinae</taxon>
        <taxon>Dendrobium</taxon>
    </lineage>
</organism>
<protein>
    <submittedName>
        <fullName evidence="1">Uncharacterized protein</fullName>
    </submittedName>
</protein>
<accession>A0AAV7G4X9</accession>
<evidence type="ECO:0000313" key="1">
    <source>
        <dbReference type="EMBL" id="KAH0451257.1"/>
    </source>
</evidence>
<proteinExistence type="predicted"/>
<keyword evidence="2" id="KW-1185">Reference proteome</keyword>
<sequence length="63" mass="7272">MKLLKWSPMFDLSEESLLHPHLFLHRILFGLGSFFGRPFQTDNAMATGSRPLVDRILVELAWS</sequence>
<dbReference type="Proteomes" id="UP000775213">
    <property type="component" value="Unassembled WGS sequence"/>
</dbReference>
<gene>
    <name evidence="1" type="ORF">IEQ34_018556</name>
</gene>
<reference evidence="1 2" key="1">
    <citation type="journal article" date="2021" name="Hortic Res">
        <title>Chromosome-scale assembly of the Dendrobium chrysotoxum genome enhances the understanding of orchid evolution.</title>
        <authorList>
            <person name="Zhang Y."/>
            <person name="Zhang G.Q."/>
            <person name="Zhang D."/>
            <person name="Liu X.D."/>
            <person name="Xu X.Y."/>
            <person name="Sun W.H."/>
            <person name="Yu X."/>
            <person name="Zhu X."/>
            <person name="Wang Z.W."/>
            <person name="Zhao X."/>
            <person name="Zhong W.Y."/>
            <person name="Chen H."/>
            <person name="Yin W.L."/>
            <person name="Huang T."/>
            <person name="Niu S.C."/>
            <person name="Liu Z.J."/>
        </authorList>
    </citation>
    <scope>NUCLEOTIDE SEQUENCE [LARGE SCALE GENOMIC DNA]</scope>
    <source>
        <strain evidence="1">Lindl</strain>
    </source>
</reference>
<name>A0AAV7G4X9_DENCH</name>
<dbReference type="EMBL" id="JAGFBR010000017">
    <property type="protein sequence ID" value="KAH0451257.1"/>
    <property type="molecule type" value="Genomic_DNA"/>
</dbReference>
<dbReference type="AlphaFoldDB" id="A0AAV7G4X9"/>
<evidence type="ECO:0000313" key="2">
    <source>
        <dbReference type="Proteomes" id="UP000775213"/>
    </source>
</evidence>
<comment type="caution">
    <text evidence="1">The sequence shown here is derived from an EMBL/GenBank/DDBJ whole genome shotgun (WGS) entry which is preliminary data.</text>
</comment>